<dbReference type="GeneID" id="57042744"/>
<evidence type="ECO:0000313" key="1">
    <source>
        <dbReference type="EMBL" id="BBC60345.1"/>
    </source>
</evidence>
<reference evidence="1 2" key="1">
    <citation type="submission" date="2018-01" db="EMBL/GenBank/DDBJ databases">
        <title>Whole genome sequence of Melissococcus plutonius DAT561.</title>
        <authorList>
            <person name="Okumura K."/>
            <person name="Takamatsu D."/>
            <person name="Okura M."/>
        </authorList>
    </citation>
    <scope>NUCLEOTIDE SEQUENCE [LARGE SCALE GENOMIC DNA]</scope>
    <source>
        <strain evidence="1 2">DAT561</strain>
    </source>
</reference>
<dbReference type="AlphaFoldDB" id="A0A2Z5Y0H3"/>
<name>A0A2Z5Y0H3_9ENTE</name>
<gene>
    <name evidence="1" type="ORF">DAT561_0177</name>
</gene>
<dbReference type="Proteomes" id="UP000269226">
    <property type="component" value="Chromosome"/>
</dbReference>
<dbReference type="RefSeq" id="WP_014372929.1">
    <property type="nucleotide sequence ID" value="NZ_AP018492.1"/>
</dbReference>
<sequence length="393" mass="45872">MTKKKLYLLLTLGIMLLLFTACGTRQSYIDTLEKLDQPSIQNRNYQLTMKELTIPELKEQAYTKIFIDQLQSLHVNGHYTCNKKSNLYDLTMNGKLFSQKFSIQLIGKKDKTYLSTNFFSDIAALASSLGQPAPISPVDLKQLDDKYFDINQLLSKNQKNTMIYFEKNKMNEAIKQTLKKTNKDLFTKKDNTLSHVITKEECITFLDTYDRLMKEDKKTKQNYQHTTAQQLKNLKETIKKNVDELKITHSINKENYKSTTRVLLSLKQKDNQKQKTKINFVLSSQPKKQKATIKLPDKKKIISKQKLEELFNHVTSIKNSKSFTPNYDNEKMIDKTIDAQLNYLIEQIKENKTEITNEDIKNLHEEGKKVFNEAQMKKLDQTLDQVIKEAKKQ</sequence>
<protein>
    <recommendedName>
        <fullName evidence="3">Lipoprotein</fullName>
    </recommendedName>
</protein>
<evidence type="ECO:0008006" key="3">
    <source>
        <dbReference type="Google" id="ProtNLM"/>
    </source>
</evidence>
<organism evidence="1 2">
    <name type="scientific">Melissococcus plutonius</name>
    <dbReference type="NCBI Taxonomy" id="33970"/>
    <lineage>
        <taxon>Bacteria</taxon>
        <taxon>Bacillati</taxon>
        <taxon>Bacillota</taxon>
        <taxon>Bacilli</taxon>
        <taxon>Lactobacillales</taxon>
        <taxon>Enterococcaceae</taxon>
        <taxon>Melissococcus</taxon>
    </lineage>
</organism>
<evidence type="ECO:0000313" key="2">
    <source>
        <dbReference type="Proteomes" id="UP000269226"/>
    </source>
</evidence>
<accession>A0A2Z5Y0H3</accession>
<dbReference type="EMBL" id="AP018492">
    <property type="protein sequence ID" value="BBC60345.1"/>
    <property type="molecule type" value="Genomic_DNA"/>
</dbReference>
<dbReference type="PROSITE" id="PS51257">
    <property type="entry name" value="PROKAR_LIPOPROTEIN"/>
    <property type="match status" value="1"/>
</dbReference>
<proteinExistence type="predicted"/>